<dbReference type="PANTHER" id="PTHR11986:SF79">
    <property type="entry name" value="ACETYLORNITHINE AMINOTRANSFERASE, MITOCHONDRIAL"/>
    <property type="match status" value="1"/>
</dbReference>
<dbReference type="Proteomes" id="UP001589590">
    <property type="component" value="Unassembled WGS sequence"/>
</dbReference>
<dbReference type="PANTHER" id="PTHR11986">
    <property type="entry name" value="AMINOTRANSFERASE CLASS III"/>
    <property type="match status" value="1"/>
</dbReference>
<accession>A0ABV5H3D9</accession>
<evidence type="ECO:0000256" key="3">
    <source>
        <dbReference type="ARBA" id="ARBA00022679"/>
    </source>
</evidence>
<dbReference type="InterPro" id="IPR005814">
    <property type="entry name" value="Aminotrans_3"/>
</dbReference>
<keyword evidence="2 6" id="KW-0032">Aminotransferase</keyword>
<evidence type="ECO:0000256" key="4">
    <source>
        <dbReference type="ARBA" id="ARBA00022898"/>
    </source>
</evidence>
<dbReference type="Gene3D" id="3.40.640.10">
    <property type="entry name" value="Type I PLP-dependent aspartate aminotransferase-like (Major domain)"/>
    <property type="match status" value="1"/>
</dbReference>
<dbReference type="Pfam" id="PF00202">
    <property type="entry name" value="Aminotran_3"/>
    <property type="match status" value="1"/>
</dbReference>
<comment type="caution">
    <text evidence="6">The sequence shown here is derived from an EMBL/GenBank/DDBJ whole genome shotgun (WGS) entry which is preliminary data.</text>
</comment>
<dbReference type="CDD" id="cd00610">
    <property type="entry name" value="OAT_like"/>
    <property type="match status" value="1"/>
</dbReference>
<keyword evidence="3" id="KW-0808">Transferase</keyword>
<dbReference type="EMBL" id="JBHMFA010000017">
    <property type="protein sequence ID" value="MFB9106427.1"/>
    <property type="molecule type" value="Genomic_DNA"/>
</dbReference>
<comment type="similarity">
    <text evidence="5">Belongs to the class-III pyridoxal-phosphate-dependent aminotransferase family.</text>
</comment>
<evidence type="ECO:0000256" key="1">
    <source>
        <dbReference type="ARBA" id="ARBA00001933"/>
    </source>
</evidence>
<protein>
    <submittedName>
        <fullName evidence="6">Aspartate aminotransferase family protein</fullName>
    </submittedName>
</protein>
<keyword evidence="7" id="KW-1185">Reference proteome</keyword>
<dbReference type="InterPro" id="IPR049704">
    <property type="entry name" value="Aminotrans_3_PPA_site"/>
</dbReference>
<evidence type="ECO:0000256" key="2">
    <source>
        <dbReference type="ARBA" id="ARBA00022576"/>
    </source>
</evidence>
<evidence type="ECO:0000313" key="6">
    <source>
        <dbReference type="EMBL" id="MFB9106427.1"/>
    </source>
</evidence>
<evidence type="ECO:0000256" key="5">
    <source>
        <dbReference type="RuleBase" id="RU003560"/>
    </source>
</evidence>
<dbReference type="GO" id="GO:0008483">
    <property type="term" value="F:transaminase activity"/>
    <property type="evidence" value="ECO:0007669"/>
    <property type="project" value="UniProtKB-KW"/>
</dbReference>
<dbReference type="PROSITE" id="PS00600">
    <property type="entry name" value="AA_TRANSFER_CLASS_3"/>
    <property type="match status" value="1"/>
</dbReference>
<dbReference type="RefSeq" id="WP_290270359.1">
    <property type="nucleotide sequence ID" value="NZ_JAUFQP010000010.1"/>
</dbReference>
<dbReference type="InterPro" id="IPR015424">
    <property type="entry name" value="PyrdxlP-dep_Trfase"/>
</dbReference>
<dbReference type="InterPro" id="IPR050103">
    <property type="entry name" value="Class-III_PLP-dep_AT"/>
</dbReference>
<sequence length="399" mass="43896">MKPHFLNHQAQTTPHPLAMEISHAEGSYIYDINNKPYLDFVAGVSACPLGHRHPKVVEAIKKQVDKYLHVMVYGEYIQKPAVELTTLLAKHLPSSLQSTYLTNSGTEAIEGALKLAKRTTGRSEIIAANKAYHGNTMGAMSVMGFEERKQAFRPLLPDVKFIDFNNEDHLNNITNKTACVILETIQGGAGFIEPKNGYLEKVRKQCDLVGALLILDEIQPGFGRTGKLFGFQHYNCIPDILVTGKGLGGGMPIGAFTASLELMTLLQDNPKLGHITTFGGHPVIAASALATLKEITETNLMPEVIEKEQLFRTLLVHPLITEIRGIGLMLAIITPSDEVTNNLILKCQDAGLILFWLLFEAKAVRISPPLTISNEEIEKGCTIILEILDQLHTSKNQSK</sequence>
<organism evidence="6 7">
    <name type="scientific">Algibacter miyuki</name>
    <dbReference type="NCBI Taxonomy" id="1306933"/>
    <lineage>
        <taxon>Bacteria</taxon>
        <taxon>Pseudomonadati</taxon>
        <taxon>Bacteroidota</taxon>
        <taxon>Flavobacteriia</taxon>
        <taxon>Flavobacteriales</taxon>
        <taxon>Flavobacteriaceae</taxon>
        <taxon>Algibacter</taxon>
    </lineage>
</organism>
<dbReference type="InterPro" id="IPR015421">
    <property type="entry name" value="PyrdxlP-dep_Trfase_major"/>
</dbReference>
<name>A0ABV5H3D9_9FLAO</name>
<dbReference type="Gene3D" id="3.90.1150.10">
    <property type="entry name" value="Aspartate Aminotransferase, domain 1"/>
    <property type="match status" value="1"/>
</dbReference>
<proteinExistence type="inferred from homology"/>
<keyword evidence="4 5" id="KW-0663">Pyridoxal phosphate</keyword>
<gene>
    <name evidence="6" type="ORF">ACFFU1_16085</name>
</gene>
<evidence type="ECO:0000313" key="7">
    <source>
        <dbReference type="Proteomes" id="UP001589590"/>
    </source>
</evidence>
<dbReference type="InterPro" id="IPR015422">
    <property type="entry name" value="PyrdxlP-dep_Trfase_small"/>
</dbReference>
<dbReference type="PIRSF" id="PIRSF000521">
    <property type="entry name" value="Transaminase_4ab_Lys_Orn"/>
    <property type="match status" value="1"/>
</dbReference>
<reference evidence="6 7" key="1">
    <citation type="submission" date="2024-09" db="EMBL/GenBank/DDBJ databases">
        <authorList>
            <person name="Sun Q."/>
            <person name="Mori K."/>
        </authorList>
    </citation>
    <scope>NUCLEOTIDE SEQUENCE [LARGE SCALE GENOMIC DNA]</scope>
    <source>
        <strain evidence="6 7">CECT 8300</strain>
    </source>
</reference>
<comment type="cofactor">
    <cofactor evidence="1">
        <name>pyridoxal 5'-phosphate</name>
        <dbReference type="ChEBI" id="CHEBI:597326"/>
    </cofactor>
</comment>
<dbReference type="SUPFAM" id="SSF53383">
    <property type="entry name" value="PLP-dependent transferases"/>
    <property type="match status" value="1"/>
</dbReference>